<dbReference type="eggNOG" id="ENOG502S7DT">
    <property type="taxonomic scope" value="Eukaryota"/>
</dbReference>
<dbReference type="Proteomes" id="UP000001876">
    <property type="component" value="Unassembled WGS sequence"/>
</dbReference>
<evidence type="ECO:0000313" key="1">
    <source>
        <dbReference type="EMBL" id="EEH59002.1"/>
    </source>
</evidence>
<evidence type="ECO:0000313" key="2">
    <source>
        <dbReference type="Proteomes" id="UP000001876"/>
    </source>
</evidence>
<accession>C1MM88</accession>
<dbReference type="PANTHER" id="PTHR36776:SF1">
    <property type="entry name" value="EXPRESSED PROTEIN"/>
    <property type="match status" value="1"/>
</dbReference>
<dbReference type="AlphaFoldDB" id="C1MM88"/>
<protein>
    <submittedName>
        <fullName evidence="1">Predicted protein</fullName>
    </submittedName>
</protein>
<organism evidence="2">
    <name type="scientific">Micromonas pusilla (strain CCMP1545)</name>
    <name type="common">Picoplanktonic green alga</name>
    <dbReference type="NCBI Taxonomy" id="564608"/>
    <lineage>
        <taxon>Eukaryota</taxon>
        <taxon>Viridiplantae</taxon>
        <taxon>Chlorophyta</taxon>
        <taxon>Mamiellophyceae</taxon>
        <taxon>Mamiellales</taxon>
        <taxon>Mamiellaceae</taxon>
        <taxon>Micromonas</taxon>
    </lineage>
</organism>
<dbReference type="OrthoDB" id="530342at2759"/>
<dbReference type="GeneID" id="9682796"/>
<dbReference type="KEGG" id="mpp:MICPUCDRAFT_15667"/>
<gene>
    <name evidence="1" type="ORF">MICPUCDRAFT_15667</name>
</gene>
<keyword evidence="2" id="KW-1185">Reference proteome</keyword>
<dbReference type="PANTHER" id="PTHR36776">
    <property type="entry name" value="EXPRESSED PROTEIN"/>
    <property type="match status" value="1"/>
</dbReference>
<sequence>MRQITRDERDAEIAWLAGMLKLWLDDEWSIQEPHRDLGMRAAEKCTEMRLEGCEEMGSLVMGVAQELIDFDFSDTFVNAFEVANKCSEILMMREGYEVCCINKDDETRQERYDALVAAGEA</sequence>
<dbReference type="OMA" id="MTQPIPP"/>
<name>C1MM88_MICPC</name>
<proteinExistence type="predicted"/>
<dbReference type="EMBL" id="GG663737">
    <property type="protein sequence ID" value="EEH59002.1"/>
    <property type="molecule type" value="Genomic_DNA"/>
</dbReference>
<dbReference type="RefSeq" id="XP_003057357.1">
    <property type="nucleotide sequence ID" value="XM_003057311.1"/>
</dbReference>
<reference evidence="1 2" key="1">
    <citation type="journal article" date="2009" name="Science">
        <title>Green evolution and dynamic adaptations revealed by genomes of the marine picoeukaryotes Micromonas.</title>
        <authorList>
            <person name="Worden A.Z."/>
            <person name="Lee J.H."/>
            <person name="Mock T."/>
            <person name="Rouze P."/>
            <person name="Simmons M.P."/>
            <person name="Aerts A.L."/>
            <person name="Allen A.E."/>
            <person name="Cuvelier M.L."/>
            <person name="Derelle E."/>
            <person name="Everett M.V."/>
            <person name="Foulon E."/>
            <person name="Grimwood J."/>
            <person name="Gundlach H."/>
            <person name="Henrissat B."/>
            <person name="Napoli C."/>
            <person name="McDonald S.M."/>
            <person name="Parker M.S."/>
            <person name="Rombauts S."/>
            <person name="Salamov A."/>
            <person name="Von Dassow P."/>
            <person name="Badger J.H."/>
            <person name="Coutinho P.M."/>
            <person name="Demir E."/>
            <person name="Dubchak I."/>
            <person name="Gentemann C."/>
            <person name="Eikrem W."/>
            <person name="Gready J.E."/>
            <person name="John U."/>
            <person name="Lanier W."/>
            <person name="Lindquist E.A."/>
            <person name="Lucas S."/>
            <person name="Mayer K.F."/>
            <person name="Moreau H."/>
            <person name="Not F."/>
            <person name="Otillar R."/>
            <person name="Panaud O."/>
            <person name="Pangilinan J."/>
            <person name="Paulsen I."/>
            <person name="Piegu B."/>
            <person name="Poliakov A."/>
            <person name="Robbens S."/>
            <person name="Schmutz J."/>
            <person name="Toulza E."/>
            <person name="Wyss T."/>
            <person name="Zelensky A."/>
            <person name="Zhou K."/>
            <person name="Armbrust E.V."/>
            <person name="Bhattacharya D."/>
            <person name="Goodenough U.W."/>
            <person name="Van de Peer Y."/>
            <person name="Grigoriev I.V."/>
        </authorList>
    </citation>
    <scope>NUCLEOTIDE SEQUENCE [LARGE SCALE GENOMIC DNA]</scope>
    <source>
        <strain evidence="1 2">CCMP1545</strain>
    </source>
</reference>